<protein>
    <recommendedName>
        <fullName evidence="4">Recombinase zinc beta ribbon domain-containing protein</fullName>
    </recommendedName>
</protein>
<comment type="caution">
    <text evidence="2">The sequence shown here is derived from an EMBL/GenBank/DDBJ whole genome shotgun (WGS) entry which is preliminary data.</text>
</comment>
<organism evidence="2 3">
    <name type="scientific">Robertmurraya siralis</name>
    <dbReference type="NCBI Taxonomy" id="77777"/>
    <lineage>
        <taxon>Bacteria</taxon>
        <taxon>Bacillati</taxon>
        <taxon>Bacillota</taxon>
        <taxon>Bacilli</taxon>
        <taxon>Bacillales</taxon>
        <taxon>Bacillaceae</taxon>
        <taxon>Robertmurraya</taxon>
    </lineage>
</organism>
<feature type="coiled-coil region" evidence="1">
    <location>
        <begin position="70"/>
        <end position="97"/>
    </location>
</feature>
<evidence type="ECO:0000313" key="2">
    <source>
        <dbReference type="EMBL" id="GIN63674.1"/>
    </source>
</evidence>
<accession>A0A919WL98</accession>
<reference evidence="2" key="1">
    <citation type="submission" date="2021-03" db="EMBL/GenBank/DDBJ databases">
        <title>Antimicrobial resistance genes in bacteria isolated from Japanese honey, and their potential for conferring macrolide and lincosamide resistance in the American foulbrood pathogen Paenibacillus larvae.</title>
        <authorList>
            <person name="Okamoto M."/>
            <person name="Kumagai M."/>
            <person name="Kanamori H."/>
            <person name="Takamatsu D."/>
        </authorList>
    </citation>
    <scope>NUCLEOTIDE SEQUENCE</scope>
    <source>
        <strain evidence="2">J27TS8</strain>
    </source>
</reference>
<evidence type="ECO:0000256" key="1">
    <source>
        <dbReference type="SAM" id="Coils"/>
    </source>
</evidence>
<evidence type="ECO:0008006" key="4">
    <source>
        <dbReference type="Google" id="ProtNLM"/>
    </source>
</evidence>
<keyword evidence="3" id="KW-1185">Reference proteome</keyword>
<dbReference type="EMBL" id="BORC01000007">
    <property type="protein sequence ID" value="GIN63674.1"/>
    <property type="molecule type" value="Genomic_DNA"/>
</dbReference>
<dbReference type="Proteomes" id="UP000682111">
    <property type="component" value="Unassembled WGS sequence"/>
</dbReference>
<name>A0A919WL98_9BACI</name>
<evidence type="ECO:0000313" key="3">
    <source>
        <dbReference type="Proteomes" id="UP000682111"/>
    </source>
</evidence>
<keyword evidence="1" id="KW-0175">Coiled coil</keyword>
<sequence>MLIVLNVYRANCKGYICGTYAKHGNKVCSNHAVKELELSEIILDDLKNMSNSLDHPNLESKIEKKVKATAKKNQSRLESIEKQVQKQMELKRSALQKFISEDISKQDYNDCEGTVHEKLQLLQ</sequence>
<proteinExistence type="predicted"/>
<gene>
    <name evidence="2" type="ORF">J27TS8_36670</name>
</gene>
<dbReference type="AlphaFoldDB" id="A0A919WL98"/>